<dbReference type="AlphaFoldDB" id="A0A7X9NRD1"/>
<gene>
    <name evidence="1" type="ORF">HF844_03295</name>
</gene>
<name>A0A7X9NRD1_9BIFI</name>
<dbReference type="EMBL" id="JABAGI010000003">
    <property type="protein sequence ID" value="NME61829.1"/>
    <property type="molecule type" value="Genomic_DNA"/>
</dbReference>
<evidence type="ECO:0000313" key="1">
    <source>
        <dbReference type="EMBL" id="NME61829.1"/>
    </source>
</evidence>
<organism evidence="1 2">
    <name type="scientific">Bifidobacterium thermophilum</name>
    <dbReference type="NCBI Taxonomy" id="33905"/>
    <lineage>
        <taxon>Bacteria</taxon>
        <taxon>Bacillati</taxon>
        <taxon>Actinomycetota</taxon>
        <taxon>Actinomycetes</taxon>
        <taxon>Bifidobacteriales</taxon>
        <taxon>Bifidobacteriaceae</taxon>
        <taxon>Bifidobacterium</taxon>
    </lineage>
</organism>
<sequence length="166" mass="18191">MSIVDTLRAELPDTYDVADRDGDALVTPAGWRPGDFAVVTPHGHVAKYHPYQAWVPAWTLDCDPGDMEAILTAVLVAVRDPDSAAFADTRELARYLRYPYPDLTVDGDTVVIPKPGVGRVKVELNRGHRAYLLAPSGRHQGVSGSIAAAVNRVFTRRSPVLWKETD</sequence>
<dbReference type="Proteomes" id="UP000588369">
    <property type="component" value="Unassembled WGS sequence"/>
</dbReference>
<proteinExistence type="predicted"/>
<evidence type="ECO:0000313" key="2">
    <source>
        <dbReference type="Proteomes" id="UP000588369"/>
    </source>
</evidence>
<accession>A0A7X9NRD1</accession>
<protein>
    <submittedName>
        <fullName evidence="1">Uncharacterized protein</fullName>
    </submittedName>
</protein>
<comment type="caution">
    <text evidence="1">The sequence shown here is derived from an EMBL/GenBank/DDBJ whole genome shotgun (WGS) entry which is preliminary data.</text>
</comment>
<dbReference type="RefSeq" id="WP_168983930.1">
    <property type="nucleotide sequence ID" value="NZ_JABAGI010000003.1"/>
</dbReference>
<reference evidence="1 2" key="1">
    <citation type="submission" date="2020-04" db="EMBL/GenBank/DDBJ databases">
        <authorList>
            <person name="Hitch T.C.A."/>
            <person name="Wylensek D."/>
            <person name="Clavel T."/>
        </authorList>
    </citation>
    <scope>NUCLEOTIDE SEQUENCE [LARGE SCALE GENOMIC DNA]</scope>
    <source>
        <strain evidence="1 2">BSM-130-P53-3C</strain>
    </source>
</reference>